<keyword evidence="9" id="KW-0206">Cytoskeleton</keyword>
<protein>
    <submittedName>
        <fullName evidence="14">Serine/threonine-protein kinase</fullName>
        <ecNumber evidence="14">2.7.11.1</ecNumber>
    </submittedName>
</protein>
<evidence type="ECO:0000256" key="2">
    <source>
        <dbReference type="ARBA" id="ARBA00004647"/>
    </source>
</evidence>
<sequence>MSSTVITEATRPSRDRTATMHPTDRRGLERIEVGTRIGDFELLTELGAGTFARVFLARQRSMQRLVAVKVSADSGTEPQTLAQLDHDYIVRIFDQQVLDPPTDGSPPLRLLYMQFLPGGTLLGVLRWVRATPAAQRSGALLLDAVDAAMEEKGEIRPTDSAIRTELAALSWPETVAWLGARLAAALSYSADNGVIHRDVKPANVLLSAEGIPKLADFNISYSATVTGIGAGAYFGGSLSYMSPEQLEAYDPAHPRDPADLDTRSDIYSLGVMLWELLTGSKPFDDTVENRPPEPDDVLARRRTGVSAAAIAAVPADCPAALRRVLLTCLSPDRENRWPDGDLLADQFGLCLDPHARGLVDPPARSWRMRLRPHLFALLALSITIPNLLAAFYNRQLNTALIHSRLDPATWQVQQTFSVLVNLILFPASGVILIYLGRCLLTVPRRIRRGRACSDDDIDLARRSCLRFGGWSVGVAFTAWIAAAIGLILTLELTGEGLPTHSIVQLLLVASLCAAVAMTYPFFLTTVYMVRCVYPLFLHDGQDFRADTTLLTDLLRRCHRYLILAAAIPLLTVCCATFLPLGDLLTTFTPLRVVCVGGVLGFVGSLLLFRVIETDVRALLRVVGSRAD</sequence>
<reference evidence="15" key="1">
    <citation type="journal article" date="2019" name="Int. J. Syst. Evol. Microbiol.">
        <title>The Global Catalogue of Microorganisms (GCM) 10K type strain sequencing project: providing services to taxonomists for standard genome sequencing and annotation.</title>
        <authorList>
            <consortium name="The Broad Institute Genomics Platform"/>
            <consortium name="The Broad Institute Genome Sequencing Center for Infectious Disease"/>
            <person name="Wu L."/>
            <person name="Ma J."/>
        </authorList>
    </citation>
    <scope>NUCLEOTIDE SEQUENCE [LARGE SCALE GENOMIC DNA]</scope>
    <source>
        <strain evidence="15">CCUG 36956</strain>
    </source>
</reference>
<feature type="transmembrane region" description="Helical" evidence="12">
    <location>
        <begin position="502"/>
        <end position="529"/>
    </location>
</feature>
<evidence type="ECO:0000256" key="1">
    <source>
        <dbReference type="ARBA" id="ARBA00004300"/>
    </source>
</evidence>
<comment type="similarity">
    <text evidence="3">Belongs to the protein kinase superfamily. NEK Ser/Thr protein kinase family. NIMA subfamily.</text>
</comment>
<comment type="caution">
    <text evidence="14">The sequence shown here is derived from an EMBL/GenBank/DDBJ whole genome shotgun (WGS) entry which is preliminary data.</text>
</comment>
<dbReference type="EC" id="2.7.11.1" evidence="14"/>
<feature type="transmembrane region" description="Helical" evidence="12">
    <location>
        <begin position="412"/>
        <end position="440"/>
    </location>
</feature>
<evidence type="ECO:0000259" key="13">
    <source>
        <dbReference type="PROSITE" id="PS50011"/>
    </source>
</evidence>
<keyword evidence="9" id="KW-0963">Cytoplasm</keyword>
<organism evidence="14 15">
    <name type="scientific">Nocardia lasii</name>
    <dbReference type="NCBI Taxonomy" id="1616107"/>
    <lineage>
        <taxon>Bacteria</taxon>
        <taxon>Bacillati</taxon>
        <taxon>Actinomycetota</taxon>
        <taxon>Actinomycetes</taxon>
        <taxon>Mycobacteriales</taxon>
        <taxon>Nocardiaceae</taxon>
        <taxon>Nocardia</taxon>
    </lineage>
</organism>
<dbReference type="Pfam" id="PF07714">
    <property type="entry name" value="PK_Tyr_Ser-Thr"/>
    <property type="match status" value="1"/>
</dbReference>
<dbReference type="Proteomes" id="UP001596223">
    <property type="component" value="Unassembled WGS sequence"/>
</dbReference>
<keyword evidence="12" id="KW-0472">Membrane</keyword>
<evidence type="ECO:0000256" key="4">
    <source>
        <dbReference type="ARBA" id="ARBA00022527"/>
    </source>
</evidence>
<proteinExistence type="inferred from homology"/>
<dbReference type="EMBL" id="JBHSQN010000001">
    <property type="protein sequence ID" value="MFC6010097.1"/>
    <property type="molecule type" value="Genomic_DNA"/>
</dbReference>
<dbReference type="InterPro" id="IPR011009">
    <property type="entry name" value="Kinase-like_dom_sf"/>
</dbReference>
<evidence type="ECO:0000256" key="3">
    <source>
        <dbReference type="ARBA" id="ARBA00010886"/>
    </source>
</evidence>
<dbReference type="PANTHER" id="PTHR43289">
    <property type="entry name" value="MITOGEN-ACTIVATED PROTEIN KINASE KINASE KINASE 20-RELATED"/>
    <property type="match status" value="1"/>
</dbReference>
<dbReference type="PANTHER" id="PTHR43289:SF34">
    <property type="entry name" value="SERINE_THREONINE-PROTEIN KINASE YBDM-RELATED"/>
    <property type="match status" value="1"/>
</dbReference>
<evidence type="ECO:0000256" key="11">
    <source>
        <dbReference type="SAM" id="MobiDB-lite"/>
    </source>
</evidence>
<evidence type="ECO:0000256" key="8">
    <source>
        <dbReference type="ARBA" id="ARBA00022840"/>
    </source>
</evidence>
<feature type="domain" description="Protein kinase" evidence="13">
    <location>
        <begin position="40"/>
        <end position="348"/>
    </location>
</feature>
<dbReference type="RefSeq" id="WP_378599353.1">
    <property type="nucleotide sequence ID" value="NZ_JBHSQN010000001.1"/>
</dbReference>
<evidence type="ECO:0000256" key="10">
    <source>
        <dbReference type="PROSITE-ProRule" id="PRU10141"/>
    </source>
</evidence>
<feature type="transmembrane region" description="Helical" evidence="12">
    <location>
        <begin position="560"/>
        <end position="578"/>
    </location>
</feature>
<evidence type="ECO:0000313" key="14">
    <source>
        <dbReference type="EMBL" id="MFC6010097.1"/>
    </source>
</evidence>
<dbReference type="InterPro" id="IPR008271">
    <property type="entry name" value="Ser/Thr_kinase_AS"/>
</dbReference>
<comment type="subcellular location">
    <subcellularLocation>
        <location evidence="1">Cytoplasm</location>
        <location evidence="1">Cytoskeleton</location>
        <location evidence="1">Microtubule organizing center</location>
        <location evidence="1">Centrosome</location>
    </subcellularLocation>
    <subcellularLocation>
        <location evidence="2">Cytoplasm</location>
        <location evidence="2">Cytoskeleton</location>
        <location evidence="2">Spindle pole</location>
    </subcellularLocation>
</comment>
<dbReference type="CDD" id="cd14014">
    <property type="entry name" value="STKc_PknB_like"/>
    <property type="match status" value="1"/>
</dbReference>
<dbReference type="InterPro" id="IPR017441">
    <property type="entry name" value="Protein_kinase_ATP_BS"/>
</dbReference>
<feature type="binding site" evidence="10">
    <location>
        <position position="69"/>
    </location>
    <ligand>
        <name>ATP</name>
        <dbReference type="ChEBI" id="CHEBI:30616"/>
    </ligand>
</feature>
<feature type="transmembrane region" description="Helical" evidence="12">
    <location>
        <begin position="374"/>
        <end position="392"/>
    </location>
</feature>
<dbReference type="InterPro" id="IPR001245">
    <property type="entry name" value="Ser-Thr/Tyr_kinase_cat_dom"/>
</dbReference>
<name>A0ABW1JL40_9NOCA</name>
<dbReference type="Gene3D" id="1.10.510.10">
    <property type="entry name" value="Transferase(Phosphotransferase) domain 1"/>
    <property type="match status" value="2"/>
</dbReference>
<keyword evidence="12" id="KW-0812">Transmembrane</keyword>
<keyword evidence="15" id="KW-1185">Reference proteome</keyword>
<dbReference type="InterPro" id="IPR000719">
    <property type="entry name" value="Prot_kinase_dom"/>
</dbReference>
<keyword evidence="6 10" id="KW-0547">Nucleotide-binding</keyword>
<evidence type="ECO:0000313" key="15">
    <source>
        <dbReference type="Proteomes" id="UP001596223"/>
    </source>
</evidence>
<dbReference type="SUPFAM" id="SSF56112">
    <property type="entry name" value="Protein kinase-like (PK-like)"/>
    <property type="match status" value="1"/>
</dbReference>
<evidence type="ECO:0000256" key="5">
    <source>
        <dbReference type="ARBA" id="ARBA00022679"/>
    </source>
</evidence>
<evidence type="ECO:0000256" key="6">
    <source>
        <dbReference type="ARBA" id="ARBA00022741"/>
    </source>
</evidence>
<keyword evidence="7 14" id="KW-0418">Kinase</keyword>
<keyword evidence="5 14" id="KW-0808">Transferase</keyword>
<gene>
    <name evidence="14" type="ORF">ACFP3H_03460</name>
</gene>
<feature type="region of interest" description="Disordered" evidence="11">
    <location>
        <begin position="1"/>
        <end position="22"/>
    </location>
</feature>
<dbReference type="PROSITE" id="PS00108">
    <property type="entry name" value="PROTEIN_KINASE_ST"/>
    <property type="match status" value="1"/>
</dbReference>
<evidence type="ECO:0000256" key="12">
    <source>
        <dbReference type="SAM" id="Phobius"/>
    </source>
</evidence>
<evidence type="ECO:0000256" key="9">
    <source>
        <dbReference type="ARBA" id="ARBA00023212"/>
    </source>
</evidence>
<keyword evidence="8 10" id="KW-0067">ATP-binding</keyword>
<evidence type="ECO:0000256" key="7">
    <source>
        <dbReference type="ARBA" id="ARBA00022777"/>
    </source>
</evidence>
<feature type="transmembrane region" description="Helical" evidence="12">
    <location>
        <begin position="590"/>
        <end position="611"/>
    </location>
</feature>
<feature type="compositionally biased region" description="Basic and acidic residues" evidence="11">
    <location>
        <begin position="11"/>
        <end position="22"/>
    </location>
</feature>
<dbReference type="GO" id="GO:0004674">
    <property type="term" value="F:protein serine/threonine kinase activity"/>
    <property type="evidence" value="ECO:0007669"/>
    <property type="project" value="UniProtKB-EC"/>
</dbReference>
<dbReference type="PROSITE" id="PS50011">
    <property type="entry name" value="PROTEIN_KINASE_DOM"/>
    <property type="match status" value="1"/>
</dbReference>
<feature type="transmembrane region" description="Helical" evidence="12">
    <location>
        <begin position="467"/>
        <end position="490"/>
    </location>
</feature>
<dbReference type="PROSITE" id="PS00107">
    <property type="entry name" value="PROTEIN_KINASE_ATP"/>
    <property type="match status" value="1"/>
</dbReference>
<dbReference type="SMART" id="SM00220">
    <property type="entry name" value="S_TKc"/>
    <property type="match status" value="1"/>
</dbReference>
<keyword evidence="12" id="KW-1133">Transmembrane helix</keyword>
<keyword evidence="4" id="KW-0723">Serine/threonine-protein kinase</keyword>
<accession>A0ABW1JL40</accession>